<dbReference type="GO" id="GO:0005829">
    <property type="term" value="C:cytosol"/>
    <property type="evidence" value="ECO:0007669"/>
    <property type="project" value="TreeGrafter"/>
</dbReference>
<dbReference type="EMBL" id="MFSP01000002">
    <property type="protein sequence ID" value="OGI70412.1"/>
    <property type="molecule type" value="Genomic_DNA"/>
</dbReference>
<evidence type="ECO:0000256" key="5">
    <source>
        <dbReference type="ARBA" id="ARBA00022741"/>
    </source>
</evidence>
<comment type="function">
    <text evidence="9">Essential for recycling GMP and indirectly, cGMP.</text>
</comment>
<feature type="binding site" evidence="9">
    <location>
        <begin position="11"/>
        <end position="18"/>
    </location>
    <ligand>
        <name>ATP</name>
        <dbReference type="ChEBI" id="CHEBI:30616"/>
    </ligand>
</feature>
<dbReference type="NCBIfam" id="TIGR03263">
    <property type="entry name" value="guanyl_kin"/>
    <property type="match status" value="1"/>
</dbReference>
<evidence type="ECO:0000256" key="2">
    <source>
        <dbReference type="ARBA" id="ARBA00012961"/>
    </source>
</evidence>
<evidence type="ECO:0000313" key="11">
    <source>
        <dbReference type="EMBL" id="OGI70412.1"/>
    </source>
</evidence>
<evidence type="ECO:0000256" key="8">
    <source>
        <dbReference type="ARBA" id="ARBA00030128"/>
    </source>
</evidence>
<dbReference type="FunFam" id="3.30.63.10:FF:000002">
    <property type="entry name" value="Guanylate kinase 1"/>
    <property type="match status" value="1"/>
</dbReference>
<keyword evidence="4 9" id="KW-0808">Transferase</keyword>
<organism evidence="11 12">
    <name type="scientific">Candidatus Muproteobacteria bacterium RBG_16_60_9</name>
    <dbReference type="NCBI Taxonomy" id="1817755"/>
    <lineage>
        <taxon>Bacteria</taxon>
        <taxon>Pseudomonadati</taxon>
        <taxon>Pseudomonadota</taxon>
        <taxon>Candidatus Muproteobacteria</taxon>
    </lineage>
</organism>
<dbReference type="InterPro" id="IPR017665">
    <property type="entry name" value="Guanylate_kinase"/>
</dbReference>
<sequence length="201" mass="22760">MHKNNLFILSAASGTGKTSLAQALVDRLPDVVLSISHTTRAPRPGEKHGEHYYFVTPAEFQAMVDRGEFLEHAEVFGNRYGTARAAVEKLLTQGRRVIFDIDWQGARAIKRVWPQARSIFLLPPSRAALEQRLQGRRQDRPDVIARRMQAAVDEMRHHSEFDFVVVNDDFDHAFADLEAIFGDKPETRRPLSLDTAALLKT</sequence>
<evidence type="ECO:0000256" key="4">
    <source>
        <dbReference type="ARBA" id="ARBA00022679"/>
    </source>
</evidence>
<dbReference type="EC" id="2.7.4.8" evidence="2 9"/>
<keyword evidence="6 9" id="KW-0418">Kinase</keyword>
<evidence type="ECO:0000313" key="12">
    <source>
        <dbReference type="Proteomes" id="UP000179076"/>
    </source>
</evidence>
<comment type="similarity">
    <text evidence="1 9">Belongs to the guanylate kinase family.</text>
</comment>
<evidence type="ECO:0000259" key="10">
    <source>
        <dbReference type="PROSITE" id="PS50052"/>
    </source>
</evidence>
<dbReference type="PROSITE" id="PS00856">
    <property type="entry name" value="GUANYLATE_KINASE_1"/>
    <property type="match status" value="1"/>
</dbReference>
<evidence type="ECO:0000256" key="9">
    <source>
        <dbReference type="HAMAP-Rule" id="MF_00328"/>
    </source>
</evidence>
<comment type="catalytic activity">
    <reaction evidence="9">
        <text>GMP + ATP = GDP + ADP</text>
        <dbReference type="Rhea" id="RHEA:20780"/>
        <dbReference type="ChEBI" id="CHEBI:30616"/>
        <dbReference type="ChEBI" id="CHEBI:58115"/>
        <dbReference type="ChEBI" id="CHEBI:58189"/>
        <dbReference type="ChEBI" id="CHEBI:456216"/>
        <dbReference type="EC" id="2.7.4.8"/>
    </reaction>
</comment>
<dbReference type="PROSITE" id="PS50052">
    <property type="entry name" value="GUANYLATE_KINASE_2"/>
    <property type="match status" value="1"/>
</dbReference>
<proteinExistence type="inferred from homology"/>
<dbReference type="GO" id="GO:0004385">
    <property type="term" value="F:GMP kinase activity"/>
    <property type="evidence" value="ECO:0007669"/>
    <property type="project" value="UniProtKB-UniRule"/>
</dbReference>
<dbReference type="GO" id="GO:0005524">
    <property type="term" value="F:ATP binding"/>
    <property type="evidence" value="ECO:0007669"/>
    <property type="project" value="UniProtKB-UniRule"/>
</dbReference>
<name>A0A1F6VLB9_9PROT</name>
<keyword evidence="7 9" id="KW-0067">ATP-binding</keyword>
<keyword evidence="5 9" id="KW-0547">Nucleotide-binding</keyword>
<evidence type="ECO:0000256" key="6">
    <source>
        <dbReference type="ARBA" id="ARBA00022777"/>
    </source>
</evidence>
<dbReference type="Gene3D" id="3.30.63.10">
    <property type="entry name" value="Guanylate Kinase phosphate binding domain"/>
    <property type="match status" value="1"/>
</dbReference>
<accession>A0A1F6VLB9</accession>
<dbReference type="InterPro" id="IPR020590">
    <property type="entry name" value="Guanylate_kinase_CS"/>
</dbReference>
<dbReference type="InterPro" id="IPR008144">
    <property type="entry name" value="Guanylate_kin-like_dom"/>
</dbReference>
<dbReference type="CDD" id="cd00071">
    <property type="entry name" value="GMPK"/>
    <property type="match status" value="1"/>
</dbReference>
<protein>
    <recommendedName>
        <fullName evidence="3 9">Guanylate kinase</fullName>
        <ecNumber evidence="2 9">2.7.4.8</ecNumber>
    </recommendedName>
    <alternativeName>
        <fullName evidence="8 9">GMP kinase</fullName>
    </alternativeName>
</protein>
<feature type="domain" description="Guanylate kinase-like" evidence="10">
    <location>
        <begin position="4"/>
        <end position="182"/>
    </location>
</feature>
<evidence type="ECO:0000256" key="1">
    <source>
        <dbReference type="ARBA" id="ARBA00005790"/>
    </source>
</evidence>
<evidence type="ECO:0000256" key="3">
    <source>
        <dbReference type="ARBA" id="ARBA00016296"/>
    </source>
</evidence>
<comment type="caution">
    <text evidence="11">The sequence shown here is derived from an EMBL/GenBank/DDBJ whole genome shotgun (WGS) entry which is preliminary data.</text>
</comment>
<gene>
    <name evidence="9" type="primary">gmk</name>
    <name evidence="11" type="ORF">A2W18_12170</name>
</gene>
<keyword evidence="9" id="KW-0963">Cytoplasm</keyword>
<dbReference type="PANTHER" id="PTHR23117:SF13">
    <property type="entry name" value="GUANYLATE KINASE"/>
    <property type="match status" value="1"/>
</dbReference>
<dbReference type="Proteomes" id="UP000179076">
    <property type="component" value="Unassembled WGS sequence"/>
</dbReference>
<dbReference type="SMART" id="SM00072">
    <property type="entry name" value="GuKc"/>
    <property type="match status" value="1"/>
</dbReference>
<dbReference type="SUPFAM" id="SSF52540">
    <property type="entry name" value="P-loop containing nucleoside triphosphate hydrolases"/>
    <property type="match status" value="1"/>
</dbReference>
<comment type="subcellular location">
    <subcellularLocation>
        <location evidence="9">Cytoplasm</location>
    </subcellularLocation>
</comment>
<dbReference type="HAMAP" id="MF_00328">
    <property type="entry name" value="Guanylate_kinase"/>
    <property type="match status" value="1"/>
</dbReference>
<dbReference type="Gene3D" id="3.40.50.300">
    <property type="entry name" value="P-loop containing nucleotide triphosphate hydrolases"/>
    <property type="match status" value="1"/>
</dbReference>
<dbReference type="AlphaFoldDB" id="A0A1F6VLB9"/>
<dbReference type="PANTHER" id="PTHR23117">
    <property type="entry name" value="GUANYLATE KINASE-RELATED"/>
    <property type="match status" value="1"/>
</dbReference>
<dbReference type="InterPro" id="IPR008145">
    <property type="entry name" value="GK/Ca_channel_bsu"/>
</dbReference>
<dbReference type="InterPro" id="IPR027417">
    <property type="entry name" value="P-loop_NTPase"/>
</dbReference>
<evidence type="ECO:0000256" key="7">
    <source>
        <dbReference type="ARBA" id="ARBA00022840"/>
    </source>
</evidence>
<reference evidence="11 12" key="1">
    <citation type="journal article" date="2016" name="Nat. Commun.">
        <title>Thousands of microbial genomes shed light on interconnected biogeochemical processes in an aquifer system.</title>
        <authorList>
            <person name="Anantharaman K."/>
            <person name="Brown C.T."/>
            <person name="Hug L.A."/>
            <person name="Sharon I."/>
            <person name="Castelle C.J."/>
            <person name="Probst A.J."/>
            <person name="Thomas B.C."/>
            <person name="Singh A."/>
            <person name="Wilkins M.J."/>
            <person name="Karaoz U."/>
            <person name="Brodie E.L."/>
            <person name="Williams K.H."/>
            <person name="Hubbard S.S."/>
            <person name="Banfield J.F."/>
        </authorList>
    </citation>
    <scope>NUCLEOTIDE SEQUENCE [LARGE SCALE GENOMIC DNA]</scope>
</reference>
<dbReference type="Pfam" id="PF00625">
    <property type="entry name" value="Guanylate_kin"/>
    <property type="match status" value="1"/>
</dbReference>